<dbReference type="SMART" id="SM00421">
    <property type="entry name" value="HTH_LUXR"/>
    <property type="match status" value="1"/>
</dbReference>
<dbReference type="PROSITE" id="PS00622">
    <property type="entry name" value="HTH_LUXR_1"/>
    <property type="match status" value="1"/>
</dbReference>
<feature type="domain" description="HTH luxR-type" evidence="4">
    <location>
        <begin position="490"/>
        <end position="555"/>
    </location>
</feature>
<dbReference type="GO" id="GO:0006355">
    <property type="term" value="P:regulation of DNA-templated transcription"/>
    <property type="evidence" value="ECO:0007669"/>
    <property type="project" value="InterPro"/>
</dbReference>
<dbReference type="InterPro" id="IPR016032">
    <property type="entry name" value="Sig_transdc_resp-reg_C-effctor"/>
</dbReference>
<evidence type="ECO:0000256" key="2">
    <source>
        <dbReference type="ARBA" id="ARBA00023125"/>
    </source>
</evidence>
<accession>A0A1N6IB16</accession>
<keyword evidence="2" id="KW-0238">DNA-binding</keyword>
<dbReference type="PANTHER" id="PTHR44688">
    <property type="entry name" value="DNA-BINDING TRANSCRIPTIONAL ACTIVATOR DEVR_DOSR"/>
    <property type="match status" value="1"/>
</dbReference>
<dbReference type="InterPro" id="IPR036388">
    <property type="entry name" value="WH-like_DNA-bd_sf"/>
</dbReference>
<dbReference type="Proteomes" id="UP000185151">
    <property type="component" value="Unassembled WGS sequence"/>
</dbReference>
<dbReference type="Pfam" id="PF00196">
    <property type="entry name" value="GerE"/>
    <property type="match status" value="1"/>
</dbReference>
<evidence type="ECO:0000259" key="4">
    <source>
        <dbReference type="PROSITE" id="PS50043"/>
    </source>
</evidence>
<gene>
    <name evidence="5" type="ORF">SAMN05444165_1997</name>
</gene>
<proteinExistence type="predicted"/>
<dbReference type="InterPro" id="IPR000792">
    <property type="entry name" value="Tscrpt_reg_LuxR_C"/>
</dbReference>
<dbReference type="Pfam" id="PF17874">
    <property type="entry name" value="TPR_MalT"/>
    <property type="match status" value="1"/>
</dbReference>
<dbReference type="Gene3D" id="1.25.40.10">
    <property type="entry name" value="Tetratricopeptide repeat domain"/>
    <property type="match status" value="1"/>
</dbReference>
<evidence type="ECO:0000256" key="1">
    <source>
        <dbReference type="ARBA" id="ARBA00023015"/>
    </source>
</evidence>
<dbReference type="EMBL" id="FSRU01000001">
    <property type="protein sequence ID" value="SIO29190.1"/>
    <property type="molecule type" value="Genomic_DNA"/>
</dbReference>
<reference evidence="5 6" key="1">
    <citation type="submission" date="2016-11" db="EMBL/GenBank/DDBJ databases">
        <authorList>
            <person name="Jaros S."/>
            <person name="Januszkiewicz K."/>
            <person name="Wedrychowicz H."/>
        </authorList>
    </citation>
    <scope>NUCLEOTIDE SEQUENCE [LARGE SCALE GENOMIC DNA]</scope>
    <source>
        <strain evidence="5 6">GAS95</strain>
    </source>
</reference>
<keyword evidence="3" id="KW-0804">Transcription</keyword>
<dbReference type="InterPro" id="IPR011990">
    <property type="entry name" value="TPR-like_helical_dom_sf"/>
</dbReference>
<dbReference type="Gene3D" id="1.10.10.10">
    <property type="entry name" value="Winged helix-like DNA-binding domain superfamily/Winged helix DNA-binding domain"/>
    <property type="match status" value="1"/>
</dbReference>
<dbReference type="AlphaFoldDB" id="A0A1N6IB16"/>
<name>A0A1N6IB16_9BURK</name>
<organism evidence="5 6">
    <name type="scientific">Paraburkholderia phenazinium</name>
    <dbReference type="NCBI Taxonomy" id="60549"/>
    <lineage>
        <taxon>Bacteria</taxon>
        <taxon>Pseudomonadati</taxon>
        <taxon>Pseudomonadota</taxon>
        <taxon>Betaproteobacteria</taxon>
        <taxon>Burkholderiales</taxon>
        <taxon>Burkholderiaceae</taxon>
        <taxon>Paraburkholderia</taxon>
    </lineage>
</organism>
<keyword evidence="1" id="KW-0805">Transcription regulation</keyword>
<dbReference type="PANTHER" id="PTHR44688:SF16">
    <property type="entry name" value="DNA-BINDING TRANSCRIPTIONAL ACTIVATOR DEVR_DOSR"/>
    <property type="match status" value="1"/>
</dbReference>
<protein>
    <submittedName>
        <fullName evidence="5">Regulatory protein, luxR family</fullName>
    </submittedName>
</protein>
<evidence type="ECO:0000256" key="3">
    <source>
        <dbReference type="ARBA" id="ARBA00023163"/>
    </source>
</evidence>
<evidence type="ECO:0000313" key="5">
    <source>
        <dbReference type="EMBL" id="SIO29190.1"/>
    </source>
</evidence>
<sequence length="565" mass="60929">MNDVVAHESFSKSARTPSGAMPYAATETAARHAIYPPVSIRIGEARPMTRNGGVRPGIGFAKLRLDLERAWQAVMHLECREALVIAELIEHHANRLSPTVAKTLRCELAALRAAALVLQDDEAAALPAALAARGPGVSAVTAHIALTVCRSVYWRLGELERFHAVERVKLDTQLGRRQALAALFDLALDAAVALDQMRFSAARLLAAHALEIGRRFIGKQVPADAFPACIVAQVLYEQGQVDDAEALIVARLATLRESCTVESALRAYGLLTRIAAGRRQHGRALVILSEAEALGARRAWPRLQAASLAQQIEIEVGRGRIEQAESALQRLAALVALAGLADEARAASRNVSFEIARFHTVARARVALACSPAAVDIAALREVHRDTVWRGGLYAAVPIALLLVEALLVTGQRGEAVEVLVGLLRLAPSVGLHQTLVDCSARVAELIEAIVQQRIVAVSDTRELLPYAGMLLVHRQRDASETHEPFAARRPHAGAGLSERERLILALMGRGLSNKQIAVELGIAPETVKSHAKHLYAKLSVRNRTEAVTLASRLDLLRMPRSVAA</sequence>
<dbReference type="CDD" id="cd06170">
    <property type="entry name" value="LuxR_C_like"/>
    <property type="match status" value="1"/>
</dbReference>
<dbReference type="InterPro" id="IPR041617">
    <property type="entry name" value="TPR_MalT"/>
</dbReference>
<evidence type="ECO:0000313" key="6">
    <source>
        <dbReference type="Proteomes" id="UP000185151"/>
    </source>
</evidence>
<keyword evidence="6" id="KW-1185">Reference proteome</keyword>
<dbReference type="GO" id="GO:0003677">
    <property type="term" value="F:DNA binding"/>
    <property type="evidence" value="ECO:0007669"/>
    <property type="project" value="UniProtKB-KW"/>
</dbReference>
<dbReference type="PRINTS" id="PR00038">
    <property type="entry name" value="HTHLUXR"/>
</dbReference>
<dbReference type="SUPFAM" id="SSF46894">
    <property type="entry name" value="C-terminal effector domain of the bipartite response regulators"/>
    <property type="match status" value="1"/>
</dbReference>
<dbReference type="PROSITE" id="PS50043">
    <property type="entry name" value="HTH_LUXR_2"/>
    <property type="match status" value="1"/>
</dbReference>